<dbReference type="InterPro" id="IPR036390">
    <property type="entry name" value="WH_DNA-bd_sf"/>
</dbReference>
<feature type="domain" description="HTH lysR-type" evidence="5">
    <location>
        <begin position="1"/>
        <end position="58"/>
    </location>
</feature>
<dbReference type="Pfam" id="PF00126">
    <property type="entry name" value="HTH_1"/>
    <property type="match status" value="1"/>
</dbReference>
<evidence type="ECO:0000256" key="3">
    <source>
        <dbReference type="ARBA" id="ARBA00023125"/>
    </source>
</evidence>
<dbReference type="SUPFAM" id="SSF46785">
    <property type="entry name" value="Winged helix' DNA-binding domain"/>
    <property type="match status" value="1"/>
</dbReference>
<evidence type="ECO:0000313" key="6">
    <source>
        <dbReference type="EMBL" id="OBU10479.1"/>
    </source>
</evidence>
<proteinExistence type="inferred from homology"/>
<keyword evidence="4" id="KW-0804">Transcription</keyword>
<organism evidence="6 7">
    <name type="scientific">Morganella psychrotolerans</name>
    <dbReference type="NCBI Taxonomy" id="368603"/>
    <lineage>
        <taxon>Bacteria</taxon>
        <taxon>Pseudomonadati</taxon>
        <taxon>Pseudomonadota</taxon>
        <taxon>Gammaproteobacteria</taxon>
        <taxon>Enterobacterales</taxon>
        <taxon>Morganellaceae</taxon>
        <taxon>Morganella</taxon>
    </lineage>
</organism>
<name>A0A1B8HM30_9GAMM</name>
<dbReference type="SUPFAM" id="SSF53850">
    <property type="entry name" value="Periplasmic binding protein-like II"/>
    <property type="match status" value="1"/>
</dbReference>
<dbReference type="PROSITE" id="PS50931">
    <property type="entry name" value="HTH_LYSR"/>
    <property type="match status" value="1"/>
</dbReference>
<reference evidence="6 7" key="1">
    <citation type="submission" date="2016-06" db="EMBL/GenBank/DDBJ databases">
        <authorList>
            <person name="Kjaerup R.B."/>
            <person name="Dalgaard T.S."/>
            <person name="Juul-Madsen H.R."/>
        </authorList>
    </citation>
    <scope>NUCLEOTIDE SEQUENCE [LARGE SCALE GENOMIC DNA]</scope>
    <source>
        <strain evidence="6 7">GCSL-Mp3</strain>
    </source>
</reference>
<dbReference type="GO" id="GO:0043565">
    <property type="term" value="F:sequence-specific DNA binding"/>
    <property type="evidence" value="ECO:0007669"/>
    <property type="project" value="TreeGrafter"/>
</dbReference>
<comment type="similarity">
    <text evidence="1">Belongs to the LysR transcriptional regulatory family.</text>
</comment>
<dbReference type="Pfam" id="PF03466">
    <property type="entry name" value="LysR_substrate"/>
    <property type="match status" value="1"/>
</dbReference>
<dbReference type="PANTHER" id="PTHR30537:SF3">
    <property type="entry name" value="TRANSCRIPTIONAL REGULATORY PROTEIN"/>
    <property type="match status" value="1"/>
</dbReference>
<evidence type="ECO:0000313" key="7">
    <source>
        <dbReference type="Proteomes" id="UP000092247"/>
    </source>
</evidence>
<evidence type="ECO:0000256" key="2">
    <source>
        <dbReference type="ARBA" id="ARBA00023015"/>
    </source>
</evidence>
<dbReference type="RefSeq" id="WP_067421622.1">
    <property type="nucleotide sequence ID" value="NZ_LZEX01000003.1"/>
</dbReference>
<keyword evidence="3" id="KW-0238">DNA-binding</keyword>
<dbReference type="GO" id="GO:0006351">
    <property type="term" value="P:DNA-templated transcription"/>
    <property type="evidence" value="ECO:0007669"/>
    <property type="project" value="TreeGrafter"/>
</dbReference>
<evidence type="ECO:0000256" key="1">
    <source>
        <dbReference type="ARBA" id="ARBA00009437"/>
    </source>
</evidence>
<dbReference type="Gene3D" id="3.40.190.290">
    <property type="match status" value="1"/>
</dbReference>
<sequence>MIWDDIRVFLAIYRTGAIRDAAQRLTMDQTTVTRRLNNLEKTLDCKLFLRTQDGYILTPAGINALDSAERMERDAVSFKRLSEGVNSELCGDVVLATTDTLAVDFILPALKILREKYPNIRVSVKTSTRILDLSRREADIAVRTLRPEQGDLIVRRLTEWEVGLYATQEYLDKYGMPVVGTHFAGHEVAIYQKGITSRQGATLVGESRKEAKIAAELDSSFMLSTFICSGLALGELPDYQATLYPELIRLWPEKKRKKNYEVWLVMHTDSAQTARVRAVVNVIAEVFEQK</sequence>
<evidence type="ECO:0000259" key="5">
    <source>
        <dbReference type="PROSITE" id="PS50931"/>
    </source>
</evidence>
<dbReference type="Proteomes" id="UP000092247">
    <property type="component" value="Unassembled WGS sequence"/>
</dbReference>
<dbReference type="Gene3D" id="1.10.10.10">
    <property type="entry name" value="Winged helix-like DNA-binding domain superfamily/Winged helix DNA-binding domain"/>
    <property type="match status" value="1"/>
</dbReference>
<dbReference type="EMBL" id="LZEX01000003">
    <property type="protein sequence ID" value="OBU10479.1"/>
    <property type="molecule type" value="Genomic_DNA"/>
</dbReference>
<accession>A0A1B8HM30</accession>
<evidence type="ECO:0000256" key="4">
    <source>
        <dbReference type="ARBA" id="ARBA00023163"/>
    </source>
</evidence>
<dbReference type="PANTHER" id="PTHR30537">
    <property type="entry name" value="HTH-TYPE TRANSCRIPTIONAL REGULATOR"/>
    <property type="match status" value="1"/>
</dbReference>
<dbReference type="GO" id="GO:0003700">
    <property type="term" value="F:DNA-binding transcription factor activity"/>
    <property type="evidence" value="ECO:0007669"/>
    <property type="project" value="InterPro"/>
</dbReference>
<comment type="caution">
    <text evidence="6">The sequence shown here is derived from an EMBL/GenBank/DDBJ whole genome shotgun (WGS) entry which is preliminary data.</text>
</comment>
<dbReference type="InterPro" id="IPR036388">
    <property type="entry name" value="WH-like_DNA-bd_sf"/>
</dbReference>
<gene>
    <name evidence="6" type="ORF">AYY17_15105</name>
</gene>
<dbReference type="AlphaFoldDB" id="A0A1B8HM30"/>
<dbReference type="InterPro" id="IPR058163">
    <property type="entry name" value="LysR-type_TF_proteobact-type"/>
</dbReference>
<dbReference type="InterPro" id="IPR005119">
    <property type="entry name" value="LysR_subst-bd"/>
</dbReference>
<dbReference type="InterPro" id="IPR000847">
    <property type="entry name" value="LysR_HTH_N"/>
</dbReference>
<keyword evidence="2" id="KW-0805">Transcription regulation</keyword>
<protein>
    <submittedName>
        <fullName evidence="6">LysR family transcriptional regulator</fullName>
    </submittedName>
</protein>